<feature type="domain" description="AAA+ ATPase" evidence="2">
    <location>
        <begin position="472"/>
        <end position="602"/>
    </location>
</feature>
<evidence type="ECO:0000313" key="4">
    <source>
        <dbReference type="Proteomes" id="UP000244855"/>
    </source>
</evidence>
<dbReference type="EMBL" id="KZ805516">
    <property type="protein sequence ID" value="PVH94901.1"/>
    <property type="molecule type" value="Genomic_DNA"/>
</dbReference>
<dbReference type="InterPro" id="IPR003593">
    <property type="entry name" value="AAA+_ATPase"/>
</dbReference>
<evidence type="ECO:0000313" key="3">
    <source>
        <dbReference type="EMBL" id="PVH94901.1"/>
    </source>
</evidence>
<feature type="compositionally biased region" description="Polar residues" evidence="1">
    <location>
        <begin position="801"/>
        <end position="825"/>
    </location>
</feature>
<dbReference type="Gene3D" id="3.40.50.300">
    <property type="entry name" value="P-loop containing nucleotide triphosphate hydrolases"/>
    <property type="match status" value="1"/>
</dbReference>
<dbReference type="SMART" id="SM00382">
    <property type="entry name" value="AAA"/>
    <property type="match status" value="1"/>
</dbReference>
<dbReference type="PANTHER" id="PTHR46411">
    <property type="entry name" value="FAMILY ATPASE, PUTATIVE-RELATED"/>
    <property type="match status" value="1"/>
</dbReference>
<dbReference type="STRING" id="97972.A0A2V1DA24"/>
<feature type="compositionally biased region" description="Low complexity" evidence="1">
    <location>
        <begin position="741"/>
        <end position="752"/>
    </location>
</feature>
<dbReference type="Pfam" id="PF22942">
    <property type="entry name" value="DUF7025"/>
    <property type="match status" value="1"/>
</dbReference>
<dbReference type="Pfam" id="PF23232">
    <property type="entry name" value="AAA_lid_13"/>
    <property type="match status" value="1"/>
</dbReference>
<feature type="region of interest" description="Disordered" evidence="1">
    <location>
        <begin position="733"/>
        <end position="825"/>
    </location>
</feature>
<dbReference type="InterPro" id="IPR056599">
    <property type="entry name" value="AAA_lid_fung"/>
</dbReference>
<feature type="region of interest" description="Disordered" evidence="1">
    <location>
        <begin position="67"/>
        <end position="88"/>
    </location>
</feature>
<dbReference type="AlphaFoldDB" id="A0A2V1DA24"/>
<dbReference type="InterPro" id="IPR003959">
    <property type="entry name" value="ATPase_AAA_core"/>
</dbReference>
<feature type="compositionally biased region" description="Basic and acidic residues" evidence="1">
    <location>
        <begin position="67"/>
        <end position="77"/>
    </location>
</feature>
<dbReference type="GO" id="GO:0016887">
    <property type="term" value="F:ATP hydrolysis activity"/>
    <property type="evidence" value="ECO:0007669"/>
    <property type="project" value="InterPro"/>
</dbReference>
<dbReference type="GO" id="GO:0005524">
    <property type="term" value="F:ATP binding"/>
    <property type="evidence" value="ECO:0007669"/>
    <property type="project" value="InterPro"/>
</dbReference>
<dbReference type="Proteomes" id="UP000244855">
    <property type="component" value="Unassembled WGS sequence"/>
</dbReference>
<proteinExistence type="predicted"/>
<feature type="compositionally biased region" description="Polar residues" evidence="1">
    <location>
        <begin position="753"/>
        <end position="765"/>
    </location>
</feature>
<reference evidence="3 4" key="1">
    <citation type="journal article" date="2018" name="Sci. Rep.">
        <title>Comparative genomics provides insights into the lifestyle and reveals functional heterogeneity of dark septate endophytic fungi.</title>
        <authorList>
            <person name="Knapp D.G."/>
            <person name="Nemeth J.B."/>
            <person name="Barry K."/>
            <person name="Hainaut M."/>
            <person name="Henrissat B."/>
            <person name="Johnson J."/>
            <person name="Kuo A."/>
            <person name="Lim J.H.P."/>
            <person name="Lipzen A."/>
            <person name="Nolan M."/>
            <person name="Ohm R.A."/>
            <person name="Tamas L."/>
            <person name="Grigoriev I.V."/>
            <person name="Spatafora J.W."/>
            <person name="Nagy L.G."/>
            <person name="Kovacs G.M."/>
        </authorList>
    </citation>
    <scope>NUCLEOTIDE SEQUENCE [LARGE SCALE GENOMIC DNA]</scope>
    <source>
        <strain evidence="3 4">DSE2036</strain>
    </source>
</reference>
<accession>A0A2V1DA24</accession>
<evidence type="ECO:0000259" key="2">
    <source>
        <dbReference type="SMART" id="SM00382"/>
    </source>
</evidence>
<name>A0A2V1DA24_9PLEO</name>
<evidence type="ECO:0000256" key="1">
    <source>
        <dbReference type="SAM" id="MobiDB-lite"/>
    </source>
</evidence>
<dbReference type="InterPro" id="IPR027417">
    <property type="entry name" value="P-loop_NTPase"/>
</dbReference>
<dbReference type="PANTHER" id="PTHR46411:SF3">
    <property type="entry name" value="AAA+ ATPASE DOMAIN-CONTAINING PROTEIN"/>
    <property type="match status" value="1"/>
</dbReference>
<dbReference type="OrthoDB" id="10042665at2759"/>
<protein>
    <recommendedName>
        <fullName evidence="2">AAA+ ATPase domain-containing protein</fullName>
    </recommendedName>
</protein>
<feature type="compositionally biased region" description="Low complexity" evidence="1">
    <location>
        <begin position="768"/>
        <end position="779"/>
    </location>
</feature>
<dbReference type="CDD" id="cd19481">
    <property type="entry name" value="RecA-like_protease"/>
    <property type="match status" value="1"/>
</dbReference>
<organism evidence="3 4">
    <name type="scientific">Periconia macrospinosa</name>
    <dbReference type="NCBI Taxonomy" id="97972"/>
    <lineage>
        <taxon>Eukaryota</taxon>
        <taxon>Fungi</taxon>
        <taxon>Dikarya</taxon>
        <taxon>Ascomycota</taxon>
        <taxon>Pezizomycotina</taxon>
        <taxon>Dothideomycetes</taxon>
        <taxon>Pleosporomycetidae</taxon>
        <taxon>Pleosporales</taxon>
        <taxon>Massarineae</taxon>
        <taxon>Periconiaceae</taxon>
        <taxon>Periconia</taxon>
    </lineage>
</organism>
<dbReference type="InterPro" id="IPR054289">
    <property type="entry name" value="DUF7025"/>
</dbReference>
<gene>
    <name evidence="3" type="ORF">DM02DRAFT_601692</name>
</gene>
<sequence>MHRPVDPWIQRIRVNSRSVMQFLGSCSPKDNNWGGEPRTFVKPFHYLVRCHDTVKNRVEKLEQKIENSQEGAARDVTEDSQDAHAPGGELHEFSTWESLDELRCYIKFMDEEVLPIINRFAHPDLSKPQTVHFHELDYLFPIGCYIYMNQRDTDLTPIQRIKRVCWTVSSSSDCLCPDWECQHRWGDWGMSSYYLDHDGEKYGCVIEQFVCTSFPGEMDIRSLLFFPVQFLPDHGVGGLDLAKNDGAKFVEHISKGYSFYSGWSLTKGPDGTQISDPKSLDPMKNPEHIESDVIVDLAEAFDFCPSWRPGLGLLWQTSPAPPFGLGGREKEDTLTVIDWTDEKRTSRRNVWTEIIVADLWVQLEAYETFIMAGDYVGRVGGSVPLCGDELALLPRRMFGYAVWDRKFFPIDSRFLNSSSKNGEEDEAFDQLQILPEKKTIITALVQSHFSRKQLEQKGIEVPSQDLIRGKGRGIVILLHGLPGVGKTATAEAVAQKWKKPLFPITCGDLGFTPEKVEQSLKEIFRLAHLWDCVLLLDEADVFIAQRAKHGTDLQRNALVSVVFLRMLEYYNGVLFLTTNRVGVLDEAIKSRVHLHLKYDRLNRDQTLEIFKHNIQRLREIEKKKSEASSRITIVDSDILEFARKQYDRNHSHDGMGMWNGRQIRNAFLIAAAIAHHEGDRDRESNPTLQKQLRASHFEKVDKATLDYDRDRADVLQATDSDLAYDRQERFDGPLRRESSFPPQQQYQVHQQPIASYSSPPNTFYGASQAPYQTQQPPQQMYAVPAQSYGGPRNEPGADTPYLNNPPQGYTSGNPQASGSRLSGLP</sequence>
<dbReference type="Pfam" id="PF00004">
    <property type="entry name" value="AAA"/>
    <property type="match status" value="1"/>
</dbReference>
<keyword evidence="4" id="KW-1185">Reference proteome</keyword>
<dbReference type="SUPFAM" id="SSF52540">
    <property type="entry name" value="P-loop containing nucleoside triphosphate hydrolases"/>
    <property type="match status" value="1"/>
</dbReference>